<gene>
    <name evidence="1" type="ORF">DPM35_01015</name>
</gene>
<sequence>MFDTANEEPAEFAGRVLIGLTSHEAQWLAAAANNEAQRRETDPVDRIRAGKAEYRQLVALQEKRERSSD</sequence>
<name>A0A330H1X3_9HYPH</name>
<reference evidence="1 2" key="1">
    <citation type="submission" date="2018-07" db="EMBL/GenBank/DDBJ databases">
        <title>Diversity of Mesorhizobium strains in Brazil.</title>
        <authorList>
            <person name="Helene L.C.F."/>
            <person name="Dall'Agnol R."/>
            <person name="Delamuta J.R.M."/>
            <person name="Hungria M."/>
        </authorList>
    </citation>
    <scope>NUCLEOTIDE SEQUENCE [LARGE SCALE GENOMIC DNA]</scope>
    <source>
        <strain evidence="1 2">CNPSo 3140</strain>
    </source>
</reference>
<dbReference type="EMBL" id="QMBQ01000001">
    <property type="protein sequence ID" value="RAZ79914.1"/>
    <property type="molecule type" value="Genomic_DNA"/>
</dbReference>
<protein>
    <submittedName>
        <fullName evidence="1">Uncharacterized protein</fullName>
    </submittedName>
</protein>
<accession>A0A330H1X3</accession>
<evidence type="ECO:0000313" key="2">
    <source>
        <dbReference type="Proteomes" id="UP000251956"/>
    </source>
</evidence>
<keyword evidence="2" id="KW-1185">Reference proteome</keyword>
<organism evidence="1 2">
    <name type="scientific">Mesorhizobium atlanticum</name>
    <dbReference type="NCBI Taxonomy" id="2233532"/>
    <lineage>
        <taxon>Bacteria</taxon>
        <taxon>Pseudomonadati</taxon>
        <taxon>Pseudomonadota</taxon>
        <taxon>Alphaproteobacteria</taxon>
        <taxon>Hyphomicrobiales</taxon>
        <taxon>Phyllobacteriaceae</taxon>
        <taxon>Mesorhizobium</taxon>
    </lineage>
</organism>
<dbReference type="Proteomes" id="UP000251956">
    <property type="component" value="Unassembled WGS sequence"/>
</dbReference>
<comment type="caution">
    <text evidence="1">The sequence shown here is derived from an EMBL/GenBank/DDBJ whole genome shotgun (WGS) entry which is preliminary data.</text>
</comment>
<dbReference type="AlphaFoldDB" id="A0A330H1X3"/>
<evidence type="ECO:0000313" key="1">
    <source>
        <dbReference type="EMBL" id="RAZ79914.1"/>
    </source>
</evidence>
<proteinExistence type="predicted"/>